<dbReference type="STRING" id="694427.Palpr_2537"/>
<reference key="1">
    <citation type="submission" date="2010-11" db="EMBL/GenBank/DDBJ databases">
        <title>The complete genome of Paludibacter propionicigenes DSM 17365.</title>
        <authorList>
            <consortium name="US DOE Joint Genome Institute (JGI-PGF)"/>
            <person name="Lucas S."/>
            <person name="Copeland A."/>
            <person name="Lapidus A."/>
            <person name="Bruce D."/>
            <person name="Goodwin L."/>
            <person name="Pitluck S."/>
            <person name="Kyrpides N."/>
            <person name="Mavromatis K."/>
            <person name="Ivanova N."/>
            <person name="Munk A.C."/>
            <person name="Brettin T."/>
            <person name="Detter J.C."/>
            <person name="Han C."/>
            <person name="Tapia R."/>
            <person name="Land M."/>
            <person name="Hauser L."/>
            <person name="Markowitz V."/>
            <person name="Cheng J.-F."/>
            <person name="Hugenholtz P."/>
            <person name="Woyke T."/>
            <person name="Wu D."/>
            <person name="Gronow S."/>
            <person name="Wellnitz S."/>
            <person name="Brambilla E."/>
            <person name="Klenk H.-P."/>
            <person name="Eisen J.A."/>
        </authorList>
    </citation>
    <scope>NUCLEOTIDE SEQUENCE</scope>
    <source>
        <strain>WB4</strain>
    </source>
</reference>
<dbReference type="KEGG" id="ppn:Palpr_2537"/>
<proteinExistence type="predicted"/>
<organism evidence="2 3">
    <name type="scientific">Paludibacter propionicigenes (strain DSM 17365 / JCM 13257 / WB4)</name>
    <dbReference type="NCBI Taxonomy" id="694427"/>
    <lineage>
        <taxon>Bacteria</taxon>
        <taxon>Pseudomonadati</taxon>
        <taxon>Bacteroidota</taxon>
        <taxon>Bacteroidia</taxon>
        <taxon>Bacteroidales</taxon>
        <taxon>Paludibacteraceae</taxon>
        <taxon>Paludibacter</taxon>
    </lineage>
</organism>
<sequence>MHLKKLYLICVGMISLAGMNAQTKYAKIVVYRNEDVTTKAVEEYKIYVDDNLTTSLKNYSTDEFYMPEGSFRLRVNDESPATLTVKCAKGNNYYFKVYRNLSLPNKPLAIAAVDSVTAVKEMRYVKKFVTRKTEASNMGYQNAIGIVLEPVWGFNNVGMLSTTTGTEAKLNFGGNGIIGIGYSHEFSDNFGWSVELQDLFSSLTPQITNGSVDFNTGIISTTPYLRIPIFKHKQNIKIGAGLDYHFNPVLSSDTEKLLNGIKDEWTYNDALGYHIILFFETMVGKRLKIHTGLKYSDVQYTFASGKKYHPTSDELTTIRGNSMAVSLGLEYCF</sequence>
<name>E4T7H5_PALPW</name>
<evidence type="ECO:0000256" key="1">
    <source>
        <dbReference type="SAM" id="SignalP"/>
    </source>
</evidence>
<evidence type="ECO:0000313" key="2">
    <source>
        <dbReference type="EMBL" id="ADQ80669.1"/>
    </source>
</evidence>
<evidence type="ECO:0000313" key="3">
    <source>
        <dbReference type="Proteomes" id="UP000008718"/>
    </source>
</evidence>
<evidence type="ECO:0008006" key="4">
    <source>
        <dbReference type="Google" id="ProtNLM"/>
    </source>
</evidence>
<protein>
    <recommendedName>
        <fullName evidence="4">Outer membrane protein beta-barrel domain-containing protein</fullName>
    </recommendedName>
</protein>
<dbReference type="HOGENOM" id="CLU_833785_0_0_10"/>
<dbReference type="AlphaFoldDB" id="E4T7H5"/>
<keyword evidence="3" id="KW-1185">Reference proteome</keyword>
<dbReference type="Proteomes" id="UP000008718">
    <property type="component" value="Chromosome"/>
</dbReference>
<gene>
    <name evidence="2" type="ordered locus">Palpr_2537</name>
</gene>
<feature type="signal peptide" evidence="1">
    <location>
        <begin position="1"/>
        <end position="20"/>
    </location>
</feature>
<accession>E4T7H5</accession>
<dbReference type="EMBL" id="CP002345">
    <property type="protein sequence ID" value="ADQ80669.1"/>
    <property type="molecule type" value="Genomic_DNA"/>
</dbReference>
<feature type="chain" id="PRO_5003186926" description="Outer membrane protein beta-barrel domain-containing protein" evidence="1">
    <location>
        <begin position="21"/>
        <end position="333"/>
    </location>
</feature>
<keyword evidence="1" id="KW-0732">Signal</keyword>
<reference evidence="2 3" key="2">
    <citation type="journal article" date="2011" name="Stand. Genomic Sci.">
        <title>Complete genome sequence of Paludibacter propionicigenes type strain (WB4).</title>
        <authorList>
            <person name="Gronow S."/>
            <person name="Munk C."/>
            <person name="Lapidus A."/>
            <person name="Nolan M."/>
            <person name="Lucas S."/>
            <person name="Hammon N."/>
            <person name="Deshpande S."/>
            <person name="Cheng J.F."/>
            <person name="Tapia R."/>
            <person name="Han C."/>
            <person name="Goodwin L."/>
            <person name="Pitluck S."/>
            <person name="Liolios K."/>
            <person name="Ivanova N."/>
            <person name="Mavromatis K."/>
            <person name="Mikhailova N."/>
            <person name="Pati A."/>
            <person name="Chen A."/>
            <person name="Palaniappan K."/>
            <person name="Land M."/>
            <person name="Hauser L."/>
            <person name="Chang Y.J."/>
            <person name="Jeffries C.D."/>
            <person name="Brambilla E."/>
            <person name="Rohde M."/>
            <person name="Goker M."/>
            <person name="Detter J.C."/>
            <person name="Woyke T."/>
            <person name="Bristow J."/>
            <person name="Eisen J.A."/>
            <person name="Markowitz V."/>
            <person name="Hugenholtz P."/>
            <person name="Kyrpides N.C."/>
            <person name="Klenk H.P."/>
        </authorList>
    </citation>
    <scope>NUCLEOTIDE SEQUENCE [LARGE SCALE GENOMIC DNA]</scope>
    <source>
        <strain evidence="3">DSM 17365 / JCM 13257 / WB4</strain>
    </source>
</reference>